<organism evidence="1">
    <name type="scientific">Anguilla anguilla</name>
    <name type="common">European freshwater eel</name>
    <name type="synonym">Muraena anguilla</name>
    <dbReference type="NCBI Taxonomy" id="7936"/>
    <lineage>
        <taxon>Eukaryota</taxon>
        <taxon>Metazoa</taxon>
        <taxon>Chordata</taxon>
        <taxon>Craniata</taxon>
        <taxon>Vertebrata</taxon>
        <taxon>Euteleostomi</taxon>
        <taxon>Actinopterygii</taxon>
        <taxon>Neopterygii</taxon>
        <taxon>Teleostei</taxon>
        <taxon>Anguilliformes</taxon>
        <taxon>Anguillidae</taxon>
        <taxon>Anguilla</taxon>
    </lineage>
</organism>
<proteinExistence type="predicted"/>
<accession>A0A0E9VHB7</accession>
<evidence type="ECO:0000313" key="1">
    <source>
        <dbReference type="EMBL" id="JAH77396.1"/>
    </source>
</evidence>
<reference evidence="1" key="1">
    <citation type="submission" date="2014-11" db="EMBL/GenBank/DDBJ databases">
        <authorList>
            <person name="Amaro Gonzalez C."/>
        </authorList>
    </citation>
    <scope>NUCLEOTIDE SEQUENCE</scope>
</reference>
<reference evidence="1" key="2">
    <citation type="journal article" date="2015" name="Fish Shellfish Immunol.">
        <title>Early steps in the European eel (Anguilla anguilla)-Vibrio vulnificus interaction in the gills: Role of the RtxA13 toxin.</title>
        <authorList>
            <person name="Callol A."/>
            <person name="Pajuelo D."/>
            <person name="Ebbesson L."/>
            <person name="Teles M."/>
            <person name="MacKenzie S."/>
            <person name="Amaro C."/>
        </authorList>
    </citation>
    <scope>NUCLEOTIDE SEQUENCE</scope>
</reference>
<dbReference type="EMBL" id="GBXM01031181">
    <property type="protein sequence ID" value="JAH77396.1"/>
    <property type="molecule type" value="Transcribed_RNA"/>
</dbReference>
<sequence>MSHEWIKFPMLKNIMNLQMSVKYKEYVDAIHIKCIM</sequence>
<name>A0A0E9VHB7_ANGAN</name>
<dbReference type="AlphaFoldDB" id="A0A0E9VHB7"/>
<protein>
    <submittedName>
        <fullName evidence="1">Uncharacterized protein</fullName>
    </submittedName>
</protein>